<feature type="transmembrane region" description="Helical" evidence="5">
    <location>
        <begin position="266"/>
        <end position="285"/>
    </location>
</feature>
<feature type="transmembrane region" description="Helical" evidence="5">
    <location>
        <begin position="233"/>
        <end position="254"/>
    </location>
</feature>
<reference evidence="7" key="1">
    <citation type="submission" date="2021-02" db="EMBL/GenBank/DDBJ databases">
        <authorList>
            <person name="Dougan E. K."/>
            <person name="Rhodes N."/>
            <person name="Thang M."/>
            <person name="Chan C."/>
        </authorList>
    </citation>
    <scope>NUCLEOTIDE SEQUENCE</scope>
</reference>
<feature type="transmembrane region" description="Helical" evidence="5">
    <location>
        <begin position="65"/>
        <end position="86"/>
    </location>
</feature>
<dbReference type="Pfam" id="PF01490">
    <property type="entry name" value="Aa_trans"/>
    <property type="match status" value="1"/>
</dbReference>
<keyword evidence="8" id="KW-1185">Reference proteome</keyword>
<evidence type="ECO:0000256" key="4">
    <source>
        <dbReference type="ARBA" id="ARBA00023136"/>
    </source>
</evidence>
<feature type="domain" description="Amino acid transporter transmembrane" evidence="6">
    <location>
        <begin position="5"/>
        <end position="294"/>
    </location>
</feature>
<evidence type="ECO:0000256" key="2">
    <source>
        <dbReference type="ARBA" id="ARBA00022692"/>
    </source>
</evidence>
<dbReference type="Proteomes" id="UP000649617">
    <property type="component" value="Unassembled WGS sequence"/>
</dbReference>
<feature type="transmembrane region" description="Helical" evidence="5">
    <location>
        <begin position="193"/>
        <end position="213"/>
    </location>
</feature>
<gene>
    <name evidence="7" type="primary">Slc38a10</name>
    <name evidence="7" type="ORF">SPIL2461_LOCUS15458</name>
</gene>
<organism evidence="7 8">
    <name type="scientific">Symbiodinium pilosum</name>
    <name type="common">Dinoflagellate</name>
    <dbReference type="NCBI Taxonomy" id="2952"/>
    <lineage>
        <taxon>Eukaryota</taxon>
        <taxon>Sar</taxon>
        <taxon>Alveolata</taxon>
        <taxon>Dinophyceae</taxon>
        <taxon>Suessiales</taxon>
        <taxon>Symbiodiniaceae</taxon>
        <taxon>Symbiodinium</taxon>
    </lineage>
</organism>
<dbReference type="PANTHER" id="PTHR22950">
    <property type="entry name" value="AMINO ACID TRANSPORTER"/>
    <property type="match status" value="1"/>
</dbReference>
<evidence type="ECO:0000313" key="8">
    <source>
        <dbReference type="Proteomes" id="UP000649617"/>
    </source>
</evidence>
<dbReference type="AlphaFoldDB" id="A0A812UP04"/>
<keyword evidence="4 5" id="KW-0472">Membrane</keyword>
<evidence type="ECO:0000256" key="5">
    <source>
        <dbReference type="SAM" id="Phobius"/>
    </source>
</evidence>
<name>A0A812UP04_SYMPI</name>
<sequence>MGFGFIATFMTIQMCCTCTAYAVTVADVLADTFEWQKERKKAAVVAFFLLVPFTFIRSLKKIAILSTVATFACVLQMLAIAVPCYLDVVNGETYVEHMDATPSKLIYFNPDVTKLIKVLPIILLSYSTQASSPIILASMQDNSWGNVRHVTGLVYFLLYAISAVFGHSVYLRYADLCTSSALTTIGYRSIDQVARWCGFVLVFISYIFIMFPIRNVLMSACLRTDELHHEAPYMVFAAVSVVLSICLSSLAVVAQELGGLELCLRFGGGCCATLMAMVFPPLLFVRTRAERGWDARVAAGRGALSFFMNFGRYSAQATPSLHTWYVEFRDATKQVSLSCAFRSFDENCYWPDSDFFGL</sequence>
<feature type="transmembrane region" description="Helical" evidence="5">
    <location>
        <begin position="42"/>
        <end position="59"/>
    </location>
</feature>
<keyword evidence="3 5" id="KW-1133">Transmembrane helix</keyword>
<evidence type="ECO:0000259" key="6">
    <source>
        <dbReference type="Pfam" id="PF01490"/>
    </source>
</evidence>
<dbReference type="OrthoDB" id="432309at2759"/>
<comment type="caution">
    <text evidence="7">The sequence shown here is derived from an EMBL/GenBank/DDBJ whole genome shotgun (WGS) entry which is preliminary data.</text>
</comment>
<keyword evidence="2 5" id="KW-0812">Transmembrane</keyword>
<proteinExistence type="predicted"/>
<feature type="transmembrane region" description="Helical" evidence="5">
    <location>
        <begin position="153"/>
        <end position="173"/>
    </location>
</feature>
<dbReference type="GO" id="GO:0015179">
    <property type="term" value="F:L-amino acid transmembrane transporter activity"/>
    <property type="evidence" value="ECO:0007669"/>
    <property type="project" value="TreeGrafter"/>
</dbReference>
<feature type="transmembrane region" description="Helical" evidence="5">
    <location>
        <begin position="6"/>
        <end position="30"/>
    </location>
</feature>
<evidence type="ECO:0000256" key="3">
    <source>
        <dbReference type="ARBA" id="ARBA00022989"/>
    </source>
</evidence>
<protein>
    <submittedName>
        <fullName evidence="7">Slc38a10 protein</fullName>
    </submittedName>
</protein>
<dbReference type="InterPro" id="IPR013057">
    <property type="entry name" value="AA_transpt_TM"/>
</dbReference>
<dbReference type="GO" id="GO:0016020">
    <property type="term" value="C:membrane"/>
    <property type="evidence" value="ECO:0007669"/>
    <property type="project" value="UniProtKB-SubCell"/>
</dbReference>
<evidence type="ECO:0000313" key="7">
    <source>
        <dbReference type="EMBL" id="CAE7573883.1"/>
    </source>
</evidence>
<accession>A0A812UP04</accession>
<evidence type="ECO:0000256" key="1">
    <source>
        <dbReference type="ARBA" id="ARBA00004141"/>
    </source>
</evidence>
<dbReference type="EMBL" id="CAJNIZ010037892">
    <property type="protein sequence ID" value="CAE7573883.1"/>
    <property type="molecule type" value="Genomic_DNA"/>
</dbReference>
<comment type="subcellular location">
    <subcellularLocation>
        <location evidence="1">Membrane</location>
        <topology evidence="1">Multi-pass membrane protein</topology>
    </subcellularLocation>
</comment>